<sequence>MRSDAELDAAAAYVDDLGIWHEPVKDIGPSYILELRGPDSFGTHGTEVADTMFVASLRKWLTGKNYGNQFQPHHRCVAR</sequence>
<name>A0A7I7NJH4_9MYCO</name>
<dbReference type="EMBL" id="AP022581">
    <property type="protein sequence ID" value="BBX95647.1"/>
    <property type="molecule type" value="Genomic_DNA"/>
</dbReference>
<evidence type="ECO:0000313" key="1">
    <source>
        <dbReference type="EMBL" id="BBX95647.1"/>
    </source>
</evidence>
<dbReference type="Proteomes" id="UP000466396">
    <property type="component" value="Chromosome"/>
</dbReference>
<protein>
    <submittedName>
        <fullName evidence="1">Uncharacterized protein</fullName>
    </submittedName>
</protein>
<evidence type="ECO:0000313" key="2">
    <source>
        <dbReference type="Proteomes" id="UP000466396"/>
    </source>
</evidence>
<dbReference type="AlphaFoldDB" id="A0A7I7NJH4"/>
<proteinExistence type="predicted"/>
<dbReference type="KEGG" id="mlj:MLAC_09410"/>
<organism evidence="1 2">
    <name type="scientific">Mycobacterium lacus</name>
    <dbReference type="NCBI Taxonomy" id="169765"/>
    <lineage>
        <taxon>Bacteria</taxon>
        <taxon>Bacillati</taxon>
        <taxon>Actinomycetota</taxon>
        <taxon>Actinomycetes</taxon>
        <taxon>Mycobacteriales</taxon>
        <taxon>Mycobacteriaceae</taxon>
        <taxon>Mycobacterium</taxon>
    </lineage>
</organism>
<keyword evidence="2" id="KW-1185">Reference proteome</keyword>
<accession>A0A7I7NJH4</accession>
<reference evidence="1 2" key="1">
    <citation type="journal article" date="2019" name="Emerg. Microbes Infect.">
        <title>Comprehensive subspecies identification of 175 nontuberculous mycobacteria species based on 7547 genomic profiles.</title>
        <authorList>
            <person name="Matsumoto Y."/>
            <person name="Kinjo T."/>
            <person name="Motooka D."/>
            <person name="Nabeya D."/>
            <person name="Jung N."/>
            <person name="Uechi K."/>
            <person name="Horii T."/>
            <person name="Iida T."/>
            <person name="Fujita J."/>
            <person name="Nakamura S."/>
        </authorList>
    </citation>
    <scope>NUCLEOTIDE SEQUENCE [LARGE SCALE GENOMIC DNA]</scope>
    <source>
        <strain evidence="1 2">JCM 15657</strain>
    </source>
</reference>
<gene>
    <name evidence="1" type="ORF">MLAC_09410</name>
</gene>